<dbReference type="Pfam" id="PF00194">
    <property type="entry name" value="Carb_anhydrase"/>
    <property type="match status" value="1"/>
</dbReference>
<evidence type="ECO:0000313" key="4">
    <source>
        <dbReference type="Proteomes" id="UP001292094"/>
    </source>
</evidence>
<dbReference type="EMBL" id="JAWZYT010001711">
    <property type="protein sequence ID" value="KAK4309831.1"/>
    <property type="molecule type" value="Genomic_DNA"/>
</dbReference>
<dbReference type="Gene3D" id="3.10.200.10">
    <property type="entry name" value="Alpha carbonic anhydrase"/>
    <property type="match status" value="1"/>
</dbReference>
<comment type="caution">
    <text evidence="3">The sequence shown here is derived from an EMBL/GenBank/DDBJ whole genome shotgun (WGS) entry which is preliminary data.</text>
</comment>
<evidence type="ECO:0000259" key="2">
    <source>
        <dbReference type="PROSITE" id="PS51144"/>
    </source>
</evidence>
<dbReference type="PANTHER" id="PTHR18952">
    <property type="entry name" value="CARBONIC ANHYDRASE"/>
    <property type="match status" value="1"/>
</dbReference>
<comment type="similarity">
    <text evidence="1">Belongs to the alpha-carbonic anhydrase family.</text>
</comment>
<protein>
    <recommendedName>
        <fullName evidence="2">Alpha-carbonic anhydrase domain-containing protein</fullName>
    </recommendedName>
</protein>
<dbReference type="GO" id="GO:0006730">
    <property type="term" value="P:one-carbon metabolic process"/>
    <property type="evidence" value="ECO:0007669"/>
    <property type="project" value="TreeGrafter"/>
</dbReference>
<dbReference type="SUPFAM" id="SSF51069">
    <property type="entry name" value="Carbonic anhydrase"/>
    <property type="match status" value="1"/>
</dbReference>
<dbReference type="SMART" id="SM01057">
    <property type="entry name" value="Carb_anhydrase"/>
    <property type="match status" value="1"/>
</dbReference>
<feature type="domain" description="Alpha-carbonic anhydrase" evidence="2">
    <location>
        <begin position="1"/>
        <end position="153"/>
    </location>
</feature>
<dbReference type="GO" id="GO:0004089">
    <property type="term" value="F:carbonate dehydratase activity"/>
    <property type="evidence" value="ECO:0007669"/>
    <property type="project" value="InterPro"/>
</dbReference>
<dbReference type="InterPro" id="IPR036398">
    <property type="entry name" value="CA_dom_sf"/>
</dbReference>
<dbReference type="AlphaFoldDB" id="A0AAE1U6K6"/>
<gene>
    <name evidence="3" type="ORF">Pmani_018559</name>
</gene>
<evidence type="ECO:0000313" key="3">
    <source>
        <dbReference type="EMBL" id="KAK4309831.1"/>
    </source>
</evidence>
<dbReference type="GO" id="GO:0008270">
    <property type="term" value="F:zinc ion binding"/>
    <property type="evidence" value="ECO:0007669"/>
    <property type="project" value="InterPro"/>
</dbReference>
<proteinExistence type="inferred from homology"/>
<dbReference type="PANTHER" id="PTHR18952:SF208">
    <property type="entry name" value="CARBONIC ANHYDRASE XA-RELATED"/>
    <property type="match status" value="1"/>
</dbReference>
<evidence type="ECO:0000256" key="1">
    <source>
        <dbReference type="ARBA" id="ARBA00010718"/>
    </source>
</evidence>
<keyword evidence="4" id="KW-1185">Reference proteome</keyword>
<organism evidence="3 4">
    <name type="scientific">Petrolisthes manimaculis</name>
    <dbReference type="NCBI Taxonomy" id="1843537"/>
    <lineage>
        <taxon>Eukaryota</taxon>
        <taxon>Metazoa</taxon>
        <taxon>Ecdysozoa</taxon>
        <taxon>Arthropoda</taxon>
        <taxon>Crustacea</taxon>
        <taxon>Multicrustacea</taxon>
        <taxon>Malacostraca</taxon>
        <taxon>Eumalacostraca</taxon>
        <taxon>Eucarida</taxon>
        <taxon>Decapoda</taxon>
        <taxon>Pleocyemata</taxon>
        <taxon>Anomura</taxon>
        <taxon>Galatheoidea</taxon>
        <taxon>Porcellanidae</taxon>
        <taxon>Petrolisthes</taxon>
    </lineage>
</organism>
<name>A0AAE1U6K6_9EUCA</name>
<dbReference type="InterPro" id="IPR023561">
    <property type="entry name" value="Carbonic_anhydrase_a-class"/>
</dbReference>
<dbReference type="InterPro" id="IPR001148">
    <property type="entry name" value="CA_dom"/>
</dbReference>
<dbReference type="PROSITE" id="PS51144">
    <property type="entry name" value="ALPHA_CA_2"/>
    <property type="match status" value="1"/>
</dbReference>
<reference evidence="3" key="1">
    <citation type="submission" date="2023-11" db="EMBL/GenBank/DDBJ databases">
        <title>Genome assemblies of two species of porcelain crab, Petrolisthes cinctipes and Petrolisthes manimaculis (Anomura: Porcellanidae).</title>
        <authorList>
            <person name="Angst P."/>
        </authorList>
    </citation>
    <scope>NUCLEOTIDE SEQUENCE</scope>
    <source>
        <strain evidence="3">PB745_02</strain>
        <tissue evidence="3">Gill</tissue>
    </source>
</reference>
<sequence length="222" mass="24777">MAADLVLFTGQLQLYLYNSDLYSNFSHALDKPNGVLGVALMLKVGWRPNPVLKIWMDHIHMVPHRGKSTLIPFVPVRELFTSPLYLTYEGSLTEPPCEETVTWVVLNKPGYITADQLWHLQSLRRGTQGQVLPVTGNYRPLQPLHSRAIRTNIPPYPKSCSSVNRTSLYQGNCGPDGHVTGVRAPSYSFSSSSSIYSSSFSTLPPGRHAKGVQFFSVCEWLL</sequence>
<accession>A0AAE1U6K6</accession>
<dbReference type="Proteomes" id="UP001292094">
    <property type="component" value="Unassembled WGS sequence"/>
</dbReference>